<reference evidence="4 5" key="1">
    <citation type="submission" date="2018-11" db="EMBL/GenBank/DDBJ databases">
        <title>Genome assembly of Steccherinum ochraceum LE-BIN_3174, the white-rot fungus of the Steccherinaceae family (The Residual Polyporoid clade, Polyporales, Basidiomycota).</title>
        <authorList>
            <person name="Fedorova T.V."/>
            <person name="Glazunova O.A."/>
            <person name="Landesman E.O."/>
            <person name="Moiseenko K.V."/>
            <person name="Psurtseva N.V."/>
            <person name="Savinova O.S."/>
            <person name="Shakhova N.V."/>
            <person name="Tyazhelova T.V."/>
            <person name="Vasina D.V."/>
        </authorList>
    </citation>
    <scope>NUCLEOTIDE SEQUENCE [LARGE SCALE GENOMIC DNA]</scope>
    <source>
        <strain evidence="4 5">LE-BIN_3174</strain>
    </source>
</reference>
<dbReference type="Pfam" id="PF01370">
    <property type="entry name" value="Epimerase"/>
    <property type="match status" value="1"/>
</dbReference>
<evidence type="ECO:0000256" key="2">
    <source>
        <dbReference type="ARBA" id="ARBA00023445"/>
    </source>
</evidence>
<gene>
    <name evidence="4" type="ORF">EIP91_008273</name>
</gene>
<comment type="caution">
    <text evidence="4">The sequence shown here is derived from an EMBL/GenBank/DDBJ whole genome shotgun (WGS) entry which is preliminary data.</text>
</comment>
<dbReference type="STRING" id="92696.A0A4R0R8S6"/>
<comment type="similarity">
    <text evidence="2">Belongs to the NAD(P)-dependent epimerase/dehydratase family. Dihydroflavonol-4-reductase subfamily.</text>
</comment>
<evidence type="ECO:0000256" key="1">
    <source>
        <dbReference type="ARBA" id="ARBA00023002"/>
    </source>
</evidence>
<dbReference type="SUPFAM" id="SSF51735">
    <property type="entry name" value="NAD(P)-binding Rossmann-fold domains"/>
    <property type="match status" value="1"/>
</dbReference>
<proteinExistence type="inferred from homology"/>
<dbReference type="InterPro" id="IPR036291">
    <property type="entry name" value="NAD(P)-bd_dom_sf"/>
</dbReference>
<dbReference type="InterPro" id="IPR050425">
    <property type="entry name" value="NAD(P)_dehydrat-like"/>
</dbReference>
<dbReference type="EMBL" id="RWJN01000454">
    <property type="protein sequence ID" value="TCD61545.1"/>
    <property type="molecule type" value="Genomic_DNA"/>
</dbReference>
<keyword evidence="5" id="KW-1185">Reference proteome</keyword>
<organism evidence="4 5">
    <name type="scientific">Steccherinum ochraceum</name>
    <dbReference type="NCBI Taxonomy" id="92696"/>
    <lineage>
        <taxon>Eukaryota</taxon>
        <taxon>Fungi</taxon>
        <taxon>Dikarya</taxon>
        <taxon>Basidiomycota</taxon>
        <taxon>Agaricomycotina</taxon>
        <taxon>Agaricomycetes</taxon>
        <taxon>Polyporales</taxon>
        <taxon>Steccherinaceae</taxon>
        <taxon>Steccherinum</taxon>
    </lineage>
</organism>
<keyword evidence="1" id="KW-0560">Oxidoreductase</keyword>
<name>A0A4R0R8S6_9APHY</name>
<evidence type="ECO:0000259" key="3">
    <source>
        <dbReference type="Pfam" id="PF01370"/>
    </source>
</evidence>
<dbReference type="Gene3D" id="3.40.50.720">
    <property type="entry name" value="NAD(P)-binding Rossmann-like Domain"/>
    <property type="match status" value="1"/>
</dbReference>
<feature type="domain" description="NAD-dependent epimerase/dehydratase" evidence="3">
    <location>
        <begin position="7"/>
        <end position="231"/>
    </location>
</feature>
<dbReference type="OrthoDB" id="2735536at2759"/>
<evidence type="ECO:0000313" key="5">
    <source>
        <dbReference type="Proteomes" id="UP000292702"/>
    </source>
</evidence>
<accession>A0A4R0R8S6</accession>
<dbReference type="Proteomes" id="UP000292702">
    <property type="component" value="Unassembled WGS sequence"/>
</dbReference>
<dbReference type="AlphaFoldDB" id="A0A4R0R8S6"/>
<sequence length="325" mass="35370">MSQSSLVLVTGISGYLGAHVVDQLVRQGYRVRGTVRSAKLSASQEAFKLYGDAIEVIAFDDLVKGSYTDALKSVDSVIHVAAPLIGPRGYSCGSPRGSLNILRQTEEAGIKNFVLTSSIVTYGNLTKDHGRVLTDDDWYGITREEVVNNKDVDGWTVYCAGKALAEKAVWEFAEKHPNIEITAINPSFFYGPFAPGHKAPHEGTAFNPNTISTMGIDVRDVARALVAGLQSPPTAKVGRKRIMLTSERFQPSELVELVVSQRPQLAGRVNEKLKAAPDNLKPVADNSRLKEVLGLEATPWQKTVLDSADAIVQLEEEWKTRGAPI</sequence>
<dbReference type="GO" id="GO:0016616">
    <property type="term" value="F:oxidoreductase activity, acting on the CH-OH group of donors, NAD or NADP as acceptor"/>
    <property type="evidence" value="ECO:0007669"/>
    <property type="project" value="TreeGrafter"/>
</dbReference>
<dbReference type="InterPro" id="IPR001509">
    <property type="entry name" value="Epimerase_deHydtase"/>
</dbReference>
<dbReference type="PANTHER" id="PTHR10366">
    <property type="entry name" value="NAD DEPENDENT EPIMERASE/DEHYDRATASE"/>
    <property type="match status" value="1"/>
</dbReference>
<dbReference type="PANTHER" id="PTHR10366:SF564">
    <property type="entry name" value="STEROL-4-ALPHA-CARBOXYLATE 3-DEHYDROGENASE, DECARBOXYLATING"/>
    <property type="match status" value="1"/>
</dbReference>
<protein>
    <recommendedName>
        <fullName evidence="3">NAD-dependent epimerase/dehydratase domain-containing protein</fullName>
    </recommendedName>
</protein>
<evidence type="ECO:0000313" key="4">
    <source>
        <dbReference type="EMBL" id="TCD61545.1"/>
    </source>
</evidence>